<evidence type="ECO:0000313" key="1">
    <source>
        <dbReference type="EMBL" id="GGC64815.1"/>
    </source>
</evidence>
<dbReference type="EMBL" id="BMGG01000004">
    <property type="protein sequence ID" value="GGC64815.1"/>
    <property type="molecule type" value="Genomic_DNA"/>
</dbReference>
<dbReference type="Pfam" id="PF03567">
    <property type="entry name" value="Sulfotransfer_2"/>
    <property type="match status" value="1"/>
</dbReference>
<organism evidence="1 2">
    <name type="scientific">Chelatococcus reniformis</name>
    <dbReference type="NCBI Taxonomy" id="1494448"/>
    <lineage>
        <taxon>Bacteria</taxon>
        <taxon>Pseudomonadati</taxon>
        <taxon>Pseudomonadota</taxon>
        <taxon>Alphaproteobacteria</taxon>
        <taxon>Hyphomicrobiales</taxon>
        <taxon>Chelatococcaceae</taxon>
        <taxon>Chelatococcus</taxon>
    </lineage>
</organism>
<dbReference type="GO" id="GO:0008146">
    <property type="term" value="F:sulfotransferase activity"/>
    <property type="evidence" value="ECO:0007669"/>
    <property type="project" value="InterPro"/>
</dbReference>
<keyword evidence="2" id="KW-1185">Reference proteome</keyword>
<evidence type="ECO:0000313" key="2">
    <source>
        <dbReference type="Proteomes" id="UP000637002"/>
    </source>
</evidence>
<dbReference type="InterPro" id="IPR027417">
    <property type="entry name" value="P-loop_NTPase"/>
</dbReference>
<gene>
    <name evidence="1" type="ORF">GCM10010994_24250</name>
</gene>
<name>A0A916UBD6_9HYPH</name>
<evidence type="ECO:0008006" key="3">
    <source>
        <dbReference type="Google" id="ProtNLM"/>
    </source>
</evidence>
<proteinExistence type="predicted"/>
<dbReference type="Gene3D" id="3.40.50.300">
    <property type="entry name" value="P-loop containing nucleotide triphosphate hydrolases"/>
    <property type="match status" value="1"/>
</dbReference>
<dbReference type="InterPro" id="IPR005331">
    <property type="entry name" value="Sulfotransferase"/>
</dbReference>
<reference evidence="1" key="2">
    <citation type="submission" date="2020-09" db="EMBL/GenBank/DDBJ databases">
        <authorList>
            <person name="Sun Q."/>
            <person name="Zhou Y."/>
        </authorList>
    </citation>
    <scope>NUCLEOTIDE SEQUENCE</scope>
    <source>
        <strain evidence="1">CGMCC 1.12919</strain>
    </source>
</reference>
<accession>A0A916UBD6</accession>
<dbReference type="RefSeq" id="WP_188609424.1">
    <property type="nucleotide sequence ID" value="NZ_BMGG01000004.1"/>
</dbReference>
<protein>
    <recommendedName>
        <fullName evidence="3">Sulfotransferase family protein</fullName>
    </recommendedName>
</protein>
<sequence>MTLARDVVFLHIPKTAGTSLRTALETALSAHVQMFDYGQAEPKTTPGVRRLCRDASSGGTARSPRVRPVFLCGHIWAADYLECFRPQSFVTFLRDPVDRVISAYHHSRRHTDDRRPFDEFVHDPEHRNLQTRQLAALPLAACGFVGFVEHYREDCAELGRRLGVRLPHIRTNTKPLVQRFGRLGVDRQAVAELNADDVALYGEALRMRNRRQARADGIAAHAAMAERRLCDERL</sequence>
<reference evidence="1" key="1">
    <citation type="journal article" date="2014" name="Int. J. Syst. Evol. Microbiol.">
        <title>Complete genome sequence of Corynebacterium casei LMG S-19264T (=DSM 44701T), isolated from a smear-ripened cheese.</title>
        <authorList>
            <consortium name="US DOE Joint Genome Institute (JGI-PGF)"/>
            <person name="Walter F."/>
            <person name="Albersmeier A."/>
            <person name="Kalinowski J."/>
            <person name="Ruckert C."/>
        </authorList>
    </citation>
    <scope>NUCLEOTIDE SEQUENCE</scope>
    <source>
        <strain evidence="1">CGMCC 1.12919</strain>
    </source>
</reference>
<dbReference type="SUPFAM" id="SSF52540">
    <property type="entry name" value="P-loop containing nucleoside triphosphate hydrolases"/>
    <property type="match status" value="1"/>
</dbReference>
<dbReference type="Proteomes" id="UP000637002">
    <property type="component" value="Unassembled WGS sequence"/>
</dbReference>
<comment type="caution">
    <text evidence="1">The sequence shown here is derived from an EMBL/GenBank/DDBJ whole genome shotgun (WGS) entry which is preliminary data.</text>
</comment>
<dbReference type="AlphaFoldDB" id="A0A916UBD6"/>
<dbReference type="GO" id="GO:0016020">
    <property type="term" value="C:membrane"/>
    <property type="evidence" value="ECO:0007669"/>
    <property type="project" value="InterPro"/>
</dbReference>